<reference evidence="2" key="1">
    <citation type="submission" date="2021-02" db="EMBL/GenBank/DDBJ databases">
        <authorList>
            <person name="Dougan E. K."/>
            <person name="Rhodes N."/>
            <person name="Thang M."/>
            <person name="Chan C."/>
        </authorList>
    </citation>
    <scope>NUCLEOTIDE SEQUENCE</scope>
</reference>
<feature type="non-terminal residue" evidence="2">
    <location>
        <position position="1"/>
    </location>
</feature>
<gene>
    <name evidence="2" type="ORF">SPIL2461_LOCUS13857</name>
</gene>
<protein>
    <submittedName>
        <fullName evidence="2">Uncharacterized protein</fullName>
    </submittedName>
</protein>
<sequence>MQWGLSESLPIYGNSQVALFAVPVWYATEFLVGVLLWRFPALPLVVHCAPLGGYNQPRSNELRDLVEPLMWEAPELRPLRLIEGYCCDWDQVDFQVVRQALRQLARRLDSYSLLVCAGPLWLCLLLREGAPGLPLLAHCLTFQDLDFPMPFEERVKWVHGKVLEYFGGPPNLGTGAGVLVQDDMQRVYYPMAFDFSQKGSFSHAGQLSFFQMPYIQVRYTQRSPLVPEAQADGCSFIVRCRDSEG</sequence>
<feature type="non-terminal residue" evidence="2">
    <location>
        <position position="245"/>
    </location>
</feature>
<evidence type="ECO:0000313" key="3">
    <source>
        <dbReference type="Proteomes" id="UP000649617"/>
    </source>
</evidence>
<dbReference type="OrthoDB" id="193499at2759"/>
<dbReference type="Proteomes" id="UP000649617">
    <property type="component" value="Unassembled WGS sequence"/>
</dbReference>
<keyword evidence="1" id="KW-0812">Transmembrane</keyword>
<feature type="transmembrane region" description="Helical" evidence="1">
    <location>
        <begin position="17"/>
        <end position="37"/>
    </location>
</feature>
<comment type="caution">
    <text evidence="2">The sequence shown here is derived from an EMBL/GenBank/DDBJ whole genome shotgun (WGS) entry which is preliminary data.</text>
</comment>
<evidence type="ECO:0000256" key="1">
    <source>
        <dbReference type="SAM" id="Phobius"/>
    </source>
</evidence>
<dbReference type="EMBL" id="CAJNIZ010031009">
    <property type="protein sequence ID" value="CAE7527301.1"/>
    <property type="molecule type" value="Genomic_DNA"/>
</dbReference>
<keyword evidence="1" id="KW-0472">Membrane</keyword>
<proteinExistence type="predicted"/>
<accession>A0A812TAU3</accession>
<keyword evidence="3" id="KW-1185">Reference proteome</keyword>
<dbReference type="AlphaFoldDB" id="A0A812TAU3"/>
<organism evidence="2 3">
    <name type="scientific">Symbiodinium pilosum</name>
    <name type="common">Dinoflagellate</name>
    <dbReference type="NCBI Taxonomy" id="2952"/>
    <lineage>
        <taxon>Eukaryota</taxon>
        <taxon>Sar</taxon>
        <taxon>Alveolata</taxon>
        <taxon>Dinophyceae</taxon>
        <taxon>Suessiales</taxon>
        <taxon>Symbiodiniaceae</taxon>
        <taxon>Symbiodinium</taxon>
    </lineage>
</organism>
<name>A0A812TAU3_SYMPI</name>
<evidence type="ECO:0000313" key="2">
    <source>
        <dbReference type="EMBL" id="CAE7527301.1"/>
    </source>
</evidence>
<keyword evidence="1" id="KW-1133">Transmembrane helix</keyword>